<feature type="domain" description="O-methyltransferase C-terminal" evidence="5">
    <location>
        <begin position="51"/>
        <end position="210"/>
    </location>
</feature>
<reference evidence="6 7" key="1">
    <citation type="submission" date="2019-03" db="EMBL/GenBank/DDBJ databases">
        <title>The genome sequence of a newly discovered highly antifungal drug resistant Aspergillus species, Aspergillus tanneri NIH 1004.</title>
        <authorList>
            <person name="Mounaud S."/>
            <person name="Singh I."/>
            <person name="Joardar V."/>
            <person name="Pakala S."/>
            <person name="Pakala S."/>
            <person name="Venepally P."/>
            <person name="Hoover J."/>
            <person name="Nierman W."/>
            <person name="Chung J."/>
            <person name="Losada L."/>
        </authorList>
    </citation>
    <scope>NUCLEOTIDE SEQUENCE [LARGE SCALE GENOMIC DNA]</scope>
    <source>
        <strain evidence="6 7">NIH1004</strain>
    </source>
</reference>
<evidence type="ECO:0000256" key="1">
    <source>
        <dbReference type="ARBA" id="ARBA00022603"/>
    </source>
</evidence>
<dbReference type="VEuPathDB" id="FungiDB:EYZ11_013018"/>
<keyword evidence="2" id="KW-0808">Transferase</keyword>
<comment type="caution">
    <text evidence="6">The sequence shown here is derived from an EMBL/GenBank/DDBJ whole genome shotgun (WGS) entry which is preliminary data.</text>
</comment>
<sequence>MALRQCIGCHIFEEPSPEHYRHNENSRMLLNENYASWLEFRVDDGLLAGAYLTKSVMANNGQIPDIPSKRAFGLAFQSPRTAELPFYEYYKYDKARGARFSKAMAACHESKTFGVLVSSLQKLKQNATIVDVGGGRGNNSIRLARHYNDMSFIVQDLYDDVGCFRDSHSMDSPHDDVRGRIRWMTHDFYEQQPVMGADMYLLSHVLMDHQFQ</sequence>
<evidence type="ECO:0000313" key="7">
    <source>
        <dbReference type="Proteomes" id="UP000308092"/>
    </source>
</evidence>
<accession>A0A4S3J0V3</accession>
<evidence type="ECO:0000256" key="3">
    <source>
        <dbReference type="ARBA" id="ARBA00022691"/>
    </source>
</evidence>
<evidence type="ECO:0000259" key="5">
    <source>
        <dbReference type="Pfam" id="PF00891"/>
    </source>
</evidence>
<dbReference type="Pfam" id="PF00891">
    <property type="entry name" value="Methyltransf_2"/>
    <property type="match status" value="1"/>
</dbReference>
<evidence type="ECO:0000256" key="2">
    <source>
        <dbReference type="ARBA" id="ARBA00022679"/>
    </source>
</evidence>
<evidence type="ECO:0000256" key="4">
    <source>
        <dbReference type="ARBA" id="ARBA00038277"/>
    </source>
</evidence>
<dbReference type="PANTHER" id="PTHR43712">
    <property type="entry name" value="PUTATIVE (AFU_ORTHOLOGUE AFUA_4G14580)-RELATED"/>
    <property type="match status" value="1"/>
</dbReference>
<dbReference type="AlphaFoldDB" id="A0A4S3J0V3"/>
<organism evidence="6 7">
    <name type="scientific">Aspergillus tanneri</name>
    <dbReference type="NCBI Taxonomy" id="1220188"/>
    <lineage>
        <taxon>Eukaryota</taxon>
        <taxon>Fungi</taxon>
        <taxon>Dikarya</taxon>
        <taxon>Ascomycota</taxon>
        <taxon>Pezizomycotina</taxon>
        <taxon>Eurotiomycetes</taxon>
        <taxon>Eurotiomycetidae</taxon>
        <taxon>Eurotiales</taxon>
        <taxon>Aspergillaceae</taxon>
        <taxon>Aspergillus</taxon>
        <taxon>Aspergillus subgen. Circumdati</taxon>
    </lineage>
</organism>
<gene>
    <name evidence="6" type="ORF">EYZ11_013018</name>
</gene>
<dbReference type="Proteomes" id="UP000308092">
    <property type="component" value="Unassembled WGS sequence"/>
</dbReference>
<comment type="similarity">
    <text evidence="4">Belongs to the class I-like SAM-binding methyltransferase superfamily. Cation-independent O-methyltransferase family.</text>
</comment>
<evidence type="ECO:0000313" key="6">
    <source>
        <dbReference type="EMBL" id="THC87537.1"/>
    </source>
</evidence>
<dbReference type="SUPFAM" id="SSF53335">
    <property type="entry name" value="S-adenosyl-L-methionine-dependent methyltransferases"/>
    <property type="match status" value="1"/>
</dbReference>
<dbReference type="GO" id="GO:0044550">
    <property type="term" value="P:secondary metabolite biosynthetic process"/>
    <property type="evidence" value="ECO:0007669"/>
    <property type="project" value="UniProtKB-ARBA"/>
</dbReference>
<name>A0A4S3J0V3_9EURO</name>
<dbReference type="PANTHER" id="PTHR43712:SF5">
    <property type="entry name" value="O-METHYLTRANSFERASE ASQN-RELATED"/>
    <property type="match status" value="1"/>
</dbReference>
<keyword evidence="1" id="KW-0489">Methyltransferase</keyword>
<protein>
    <recommendedName>
        <fullName evidence="5">O-methyltransferase C-terminal domain-containing protein</fullName>
    </recommendedName>
</protein>
<keyword evidence="3" id="KW-0949">S-adenosyl-L-methionine</keyword>
<dbReference type="Gene3D" id="3.40.50.150">
    <property type="entry name" value="Vaccinia Virus protein VP39"/>
    <property type="match status" value="1"/>
</dbReference>
<dbReference type="EMBL" id="SOSA01001155">
    <property type="protein sequence ID" value="THC87537.1"/>
    <property type="molecule type" value="Genomic_DNA"/>
</dbReference>
<keyword evidence="7" id="KW-1185">Reference proteome</keyword>
<dbReference type="InterPro" id="IPR001077">
    <property type="entry name" value="COMT_C"/>
</dbReference>
<dbReference type="InterPro" id="IPR029063">
    <property type="entry name" value="SAM-dependent_MTases_sf"/>
</dbReference>
<proteinExistence type="inferred from homology"/>
<dbReference type="InterPro" id="IPR016461">
    <property type="entry name" value="COMT-like"/>
</dbReference>
<dbReference type="GO" id="GO:0008171">
    <property type="term" value="F:O-methyltransferase activity"/>
    <property type="evidence" value="ECO:0007669"/>
    <property type="project" value="InterPro"/>
</dbReference>
<dbReference type="GO" id="GO:0032259">
    <property type="term" value="P:methylation"/>
    <property type="evidence" value="ECO:0007669"/>
    <property type="project" value="UniProtKB-KW"/>
</dbReference>
<dbReference type="PROSITE" id="PS51683">
    <property type="entry name" value="SAM_OMT_II"/>
    <property type="match status" value="1"/>
</dbReference>